<comment type="subunit">
    <text evidence="4">Part of a SCF (SKP1-cullin-F-box) protein ligase complex.</text>
</comment>
<dbReference type="InterPro" id="IPR011333">
    <property type="entry name" value="SKP1/BTB/POZ_sf"/>
</dbReference>
<dbReference type="GO" id="GO:0009867">
    <property type="term" value="P:jasmonic acid mediated signaling pathway"/>
    <property type="evidence" value="ECO:0007669"/>
    <property type="project" value="UniProtKB-ARBA"/>
</dbReference>
<reference evidence="7 8" key="1">
    <citation type="journal article" date="2013" name="Front. Plant Sci.">
        <title>The Reference Genome of the Halophytic Plant Eutrema salsugineum.</title>
        <authorList>
            <person name="Yang R."/>
            <person name="Jarvis D.E."/>
            <person name="Chen H."/>
            <person name="Beilstein M.A."/>
            <person name="Grimwood J."/>
            <person name="Jenkins J."/>
            <person name="Shu S."/>
            <person name="Prochnik S."/>
            <person name="Xin M."/>
            <person name="Ma C."/>
            <person name="Schmutz J."/>
            <person name="Wing R.A."/>
            <person name="Mitchell-Olds T."/>
            <person name="Schumaker K.S."/>
            <person name="Wang X."/>
        </authorList>
    </citation>
    <scope>NUCLEOTIDE SEQUENCE [LARGE SCALE GENOMIC DNA]</scope>
</reference>
<dbReference type="InterPro" id="IPR001232">
    <property type="entry name" value="SKP1-like"/>
</dbReference>
<feature type="domain" description="SKP1 component dimerisation" evidence="5">
    <location>
        <begin position="107"/>
        <end position="152"/>
    </location>
</feature>
<dbReference type="EMBL" id="KI517809">
    <property type="protein sequence ID" value="ESQ30633.1"/>
    <property type="molecule type" value="Genomic_DNA"/>
</dbReference>
<dbReference type="Pfam" id="PF03931">
    <property type="entry name" value="Skp1_POZ"/>
    <property type="match status" value="1"/>
</dbReference>
<dbReference type="OrthoDB" id="7827685at2759"/>
<sequence>MSKSEKKIVLKSLDNEAFEVEKAVALQSQTIWVMCEDKCVGNEIPLENVTGQILAKVIDYCKKHAVVDGDGDESSEELKNWDTEFTKNMDQSTLFNMILAANYLNIKSLLNLTCQAVADKTKTIDEFHTFLNIENNFTPEEEAQICQENLWAFDD</sequence>
<dbReference type="AlphaFoldDB" id="V4KTE5"/>
<proteinExistence type="inferred from homology"/>
<comment type="function">
    <text evidence="4">Involved in ubiquitination and subsequent proteasomal degradation of target proteins. Together with CUL1, RBX1 and a F-box protein, it forms a SCF E3 ubiquitin ligase complex. The functional specificity of this complex depends on the type of F-box protein. In the SCF complex, it serves as an adapter that links the F-box protein to CUL1.</text>
</comment>
<dbReference type="GO" id="GO:0006511">
    <property type="term" value="P:ubiquitin-dependent protein catabolic process"/>
    <property type="evidence" value="ECO:0007669"/>
    <property type="project" value="InterPro"/>
</dbReference>
<organism evidence="7 8">
    <name type="scientific">Eutrema salsugineum</name>
    <name type="common">Saltwater cress</name>
    <name type="synonym">Sisymbrium salsugineum</name>
    <dbReference type="NCBI Taxonomy" id="72664"/>
    <lineage>
        <taxon>Eukaryota</taxon>
        <taxon>Viridiplantae</taxon>
        <taxon>Streptophyta</taxon>
        <taxon>Embryophyta</taxon>
        <taxon>Tracheophyta</taxon>
        <taxon>Spermatophyta</taxon>
        <taxon>Magnoliopsida</taxon>
        <taxon>eudicotyledons</taxon>
        <taxon>Gunneridae</taxon>
        <taxon>Pentapetalae</taxon>
        <taxon>rosids</taxon>
        <taxon>malvids</taxon>
        <taxon>Brassicales</taxon>
        <taxon>Brassicaceae</taxon>
        <taxon>Eutremeae</taxon>
        <taxon>Eutrema</taxon>
    </lineage>
</organism>
<dbReference type="SUPFAM" id="SSF54695">
    <property type="entry name" value="POZ domain"/>
    <property type="match status" value="1"/>
</dbReference>
<dbReference type="CDD" id="cd18322">
    <property type="entry name" value="BTB_POZ_SKP1"/>
    <property type="match status" value="1"/>
</dbReference>
<dbReference type="GO" id="GO:0016567">
    <property type="term" value="P:protein ubiquitination"/>
    <property type="evidence" value="ECO:0007669"/>
    <property type="project" value="UniProtKB-UniRule"/>
</dbReference>
<dbReference type="STRING" id="72664.V4KTE5"/>
<protein>
    <recommendedName>
        <fullName evidence="4">SKP1-like protein</fullName>
    </recommendedName>
</protein>
<dbReference type="Gramene" id="ESQ30633">
    <property type="protein sequence ID" value="ESQ30633"/>
    <property type="gene ID" value="EUTSA_v10011957mg"/>
</dbReference>
<dbReference type="InterPro" id="IPR016073">
    <property type="entry name" value="Skp1_comp_POZ"/>
</dbReference>
<evidence type="ECO:0000256" key="3">
    <source>
        <dbReference type="ARBA" id="ARBA00022786"/>
    </source>
</evidence>
<gene>
    <name evidence="7" type="ORF">EUTSA_v10011957mg</name>
</gene>
<dbReference type="InterPro" id="IPR036296">
    <property type="entry name" value="SKP1-like_dim_sf"/>
</dbReference>
<name>V4KTE5_EUTSA</name>
<dbReference type="Proteomes" id="UP000030689">
    <property type="component" value="Unassembled WGS sequence"/>
</dbReference>
<comment type="similarity">
    <text evidence="2 4">Belongs to the SKP1 family.</text>
</comment>
<dbReference type="InterPro" id="IPR016072">
    <property type="entry name" value="Skp1_comp_dimer"/>
</dbReference>
<dbReference type="KEGG" id="eus:EUTSA_v10011957mg"/>
<dbReference type="SUPFAM" id="SSF81382">
    <property type="entry name" value="Skp1 dimerisation domain-like"/>
    <property type="match status" value="1"/>
</dbReference>
<dbReference type="PANTHER" id="PTHR11165">
    <property type="entry name" value="SKP1"/>
    <property type="match status" value="1"/>
</dbReference>
<dbReference type="PIRSF" id="PIRSF028729">
    <property type="entry name" value="E3_ubiquit_lig_SCF_Skp"/>
    <property type="match status" value="1"/>
</dbReference>
<feature type="domain" description="SKP1 component POZ" evidence="6">
    <location>
        <begin position="6"/>
        <end position="65"/>
    </location>
</feature>
<dbReference type="UniPathway" id="UPA00143"/>
<evidence type="ECO:0000256" key="2">
    <source>
        <dbReference type="ARBA" id="ARBA00009993"/>
    </source>
</evidence>
<dbReference type="InterPro" id="IPR016897">
    <property type="entry name" value="SKP1"/>
</dbReference>
<evidence type="ECO:0000259" key="6">
    <source>
        <dbReference type="Pfam" id="PF03931"/>
    </source>
</evidence>
<evidence type="ECO:0000313" key="8">
    <source>
        <dbReference type="Proteomes" id="UP000030689"/>
    </source>
</evidence>
<evidence type="ECO:0000256" key="1">
    <source>
        <dbReference type="ARBA" id="ARBA00004906"/>
    </source>
</evidence>
<dbReference type="Pfam" id="PF01466">
    <property type="entry name" value="Skp1"/>
    <property type="match status" value="1"/>
</dbReference>
<dbReference type="OMA" id="QENLWAF"/>
<dbReference type="Gene3D" id="3.30.710.10">
    <property type="entry name" value="Potassium Channel Kv1.1, Chain A"/>
    <property type="match status" value="1"/>
</dbReference>
<dbReference type="SMART" id="SM00512">
    <property type="entry name" value="Skp1"/>
    <property type="match status" value="1"/>
</dbReference>
<evidence type="ECO:0000259" key="5">
    <source>
        <dbReference type="Pfam" id="PF01466"/>
    </source>
</evidence>
<evidence type="ECO:0000256" key="4">
    <source>
        <dbReference type="PIRNR" id="PIRNR028729"/>
    </source>
</evidence>
<dbReference type="eggNOG" id="KOG1724">
    <property type="taxonomic scope" value="Eukaryota"/>
</dbReference>
<keyword evidence="3 4" id="KW-0833">Ubl conjugation pathway</keyword>
<comment type="pathway">
    <text evidence="1 4">Protein modification; protein ubiquitination.</text>
</comment>
<evidence type="ECO:0000313" key="7">
    <source>
        <dbReference type="EMBL" id="ESQ30633.1"/>
    </source>
</evidence>
<accession>V4KTE5</accession>
<keyword evidence="8" id="KW-1185">Reference proteome</keyword>